<evidence type="ECO:0000313" key="2">
    <source>
        <dbReference type="EMBL" id="RXI00186.1"/>
    </source>
</evidence>
<protein>
    <recommendedName>
        <fullName evidence="1">F-box domain-containing protein</fullName>
    </recommendedName>
</protein>
<organism evidence="2 3">
    <name type="scientific">Malus domestica</name>
    <name type="common">Apple</name>
    <name type="synonym">Pyrus malus</name>
    <dbReference type="NCBI Taxonomy" id="3750"/>
    <lineage>
        <taxon>Eukaryota</taxon>
        <taxon>Viridiplantae</taxon>
        <taxon>Streptophyta</taxon>
        <taxon>Embryophyta</taxon>
        <taxon>Tracheophyta</taxon>
        <taxon>Spermatophyta</taxon>
        <taxon>Magnoliopsida</taxon>
        <taxon>eudicotyledons</taxon>
        <taxon>Gunneridae</taxon>
        <taxon>Pentapetalae</taxon>
        <taxon>rosids</taxon>
        <taxon>fabids</taxon>
        <taxon>Rosales</taxon>
        <taxon>Rosaceae</taxon>
        <taxon>Amygdaloideae</taxon>
        <taxon>Maleae</taxon>
        <taxon>Malus</taxon>
    </lineage>
</organism>
<gene>
    <name evidence="2" type="ORF">DVH24_037734</name>
</gene>
<dbReference type="InterPro" id="IPR036047">
    <property type="entry name" value="F-box-like_dom_sf"/>
</dbReference>
<sequence length="100" mass="11562">MNSAVQGILFPHDILFKLALKSLIICNLVSKTWRSAVRDPRFIGAHLSLIINLYNQNDIHILIHHLSNVSGKSYIRIPIVNYISVDSEMYPPRFRYARWG</sequence>
<dbReference type="EMBL" id="RDQH01000331">
    <property type="protein sequence ID" value="RXI00186.1"/>
    <property type="molecule type" value="Genomic_DNA"/>
</dbReference>
<dbReference type="InterPro" id="IPR001810">
    <property type="entry name" value="F-box_dom"/>
</dbReference>
<name>A0A498JY84_MALDO</name>
<dbReference type="Pfam" id="PF00646">
    <property type="entry name" value="F-box"/>
    <property type="match status" value="1"/>
</dbReference>
<dbReference type="Proteomes" id="UP000290289">
    <property type="component" value="Chromosome 5"/>
</dbReference>
<feature type="domain" description="F-box" evidence="1">
    <location>
        <begin position="13"/>
        <end position="42"/>
    </location>
</feature>
<proteinExistence type="predicted"/>
<dbReference type="AlphaFoldDB" id="A0A498JY84"/>
<keyword evidence="3" id="KW-1185">Reference proteome</keyword>
<reference evidence="2 3" key="1">
    <citation type="submission" date="2018-10" db="EMBL/GenBank/DDBJ databases">
        <title>A high-quality apple genome assembly.</title>
        <authorList>
            <person name="Hu J."/>
        </authorList>
    </citation>
    <scope>NUCLEOTIDE SEQUENCE [LARGE SCALE GENOMIC DNA]</scope>
    <source>
        <strain evidence="3">cv. HFTH1</strain>
        <tissue evidence="2">Young leaf</tissue>
    </source>
</reference>
<comment type="caution">
    <text evidence="2">The sequence shown here is derived from an EMBL/GenBank/DDBJ whole genome shotgun (WGS) entry which is preliminary data.</text>
</comment>
<evidence type="ECO:0000259" key="1">
    <source>
        <dbReference type="Pfam" id="PF00646"/>
    </source>
</evidence>
<dbReference type="SUPFAM" id="SSF81383">
    <property type="entry name" value="F-box domain"/>
    <property type="match status" value="1"/>
</dbReference>
<accession>A0A498JY84</accession>
<evidence type="ECO:0000313" key="3">
    <source>
        <dbReference type="Proteomes" id="UP000290289"/>
    </source>
</evidence>